<keyword evidence="1" id="KW-0175">Coiled coil</keyword>
<dbReference type="AlphaFoldDB" id="A0A6A1WGK1"/>
<name>A0A6A1WGK1_9ROSI</name>
<dbReference type="PANTHER" id="PTHR38378">
    <property type="entry name" value="MYOSIN HEAVY CHAIN-LIKE PROTEIN"/>
    <property type="match status" value="1"/>
</dbReference>
<keyword evidence="4" id="KW-1185">Reference proteome</keyword>
<evidence type="ECO:0000256" key="1">
    <source>
        <dbReference type="SAM" id="Coils"/>
    </source>
</evidence>
<dbReference type="PANTHER" id="PTHR38378:SF3">
    <property type="entry name" value="MYOSIN HEAVY CHAIN-LIKE PROTEIN"/>
    <property type="match status" value="1"/>
</dbReference>
<gene>
    <name evidence="3" type="ORF">CJ030_MR2G022279</name>
</gene>
<evidence type="ECO:0000313" key="3">
    <source>
        <dbReference type="EMBL" id="KAB1222788.1"/>
    </source>
</evidence>
<protein>
    <submittedName>
        <fullName evidence="3">Uncharacterized protein</fullName>
    </submittedName>
</protein>
<proteinExistence type="predicted"/>
<feature type="compositionally biased region" description="Basic and acidic residues" evidence="2">
    <location>
        <begin position="277"/>
        <end position="287"/>
    </location>
</feature>
<dbReference type="Proteomes" id="UP000516437">
    <property type="component" value="Chromosome 2"/>
</dbReference>
<organism evidence="3 4">
    <name type="scientific">Morella rubra</name>
    <name type="common">Chinese bayberry</name>
    <dbReference type="NCBI Taxonomy" id="262757"/>
    <lineage>
        <taxon>Eukaryota</taxon>
        <taxon>Viridiplantae</taxon>
        <taxon>Streptophyta</taxon>
        <taxon>Embryophyta</taxon>
        <taxon>Tracheophyta</taxon>
        <taxon>Spermatophyta</taxon>
        <taxon>Magnoliopsida</taxon>
        <taxon>eudicotyledons</taxon>
        <taxon>Gunneridae</taxon>
        <taxon>Pentapetalae</taxon>
        <taxon>rosids</taxon>
        <taxon>fabids</taxon>
        <taxon>Fagales</taxon>
        <taxon>Myricaceae</taxon>
        <taxon>Morella</taxon>
    </lineage>
</organism>
<reference evidence="3 4" key="1">
    <citation type="journal article" date="2019" name="Plant Biotechnol. J.">
        <title>The red bayberry genome and genetic basis of sex determination.</title>
        <authorList>
            <person name="Jia H.M."/>
            <person name="Jia H.J."/>
            <person name="Cai Q.L."/>
            <person name="Wang Y."/>
            <person name="Zhao H.B."/>
            <person name="Yang W.F."/>
            <person name="Wang G.Y."/>
            <person name="Li Y.H."/>
            <person name="Zhan D.L."/>
            <person name="Shen Y.T."/>
            <person name="Niu Q.F."/>
            <person name="Chang L."/>
            <person name="Qiu J."/>
            <person name="Zhao L."/>
            <person name="Xie H.B."/>
            <person name="Fu W.Y."/>
            <person name="Jin J."/>
            <person name="Li X.W."/>
            <person name="Jiao Y."/>
            <person name="Zhou C.C."/>
            <person name="Tu T."/>
            <person name="Chai C.Y."/>
            <person name="Gao J.L."/>
            <person name="Fan L.J."/>
            <person name="van de Weg E."/>
            <person name="Wang J.Y."/>
            <person name="Gao Z.S."/>
        </authorList>
    </citation>
    <scope>NUCLEOTIDE SEQUENCE [LARGE SCALE GENOMIC DNA]</scope>
    <source>
        <tissue evidence="3">Leaves</tissue>
    </source>
</reference>
<dbReference type="EMBL" id="RXIC02000020">
    <property type="protein sequence ID" value="KAB1222788.1"/>
    <property type="molecule type" value="Genomic_DNA"/>
</dbReference>
<accession>A0A6A1WGK1</accession>
<sequence length="294" mass="33381">MVSDPPASFKNDDVLGITNVKLLLNLSKIIKDNDDRKVQRVAGMIKIIDDVKSRIEKSHSPATKKEFRRCNTDLRRNVPRDKKPDEPLTDEKEIRLRKELNASLAARKSLEMLCSSLGKEKEIMASELARKVHELSGMEELINDLKAQNEMLLAKVQTCGDEHKERKYGKGETQGNAGLQERNRELSKQLVKSLEGYRSLKRKLKDAKDENIGIFGTMEELGKEVRAGLARIRSSFRQRMVSGDEQPGDSEEKISALERMFESFNMKISKYGHKKNERVEPKAEIKAAESSVLA</sequence>
<comment type="caution">
    <text evidence="3">The sequence shown here is derived from an EMBL/GenBank/DDBJ whole genome shotgun (WGS) entry which is preliminary data.</text>
</comment>
<evidence type="ECO:0000313" key="4">
    <source>
        <dbReference type="Proteomes" id="UP000516437"/>
    </source>
</evidence>
<feature type="coiled-coil region" evidence="1">
    <location>
        <begin position="128"/>
        <end position="155"/>
    </location>
</feature>
<feature type="region of interest" description="Disordered" evidence="2">
    <location>
        <begin position="273"/>
        <end position="294"/>
    </location>
</feature>
<evidence type="ECO:0000256" key="2">
    <source>
        <dbReference type="SAM" id="MobiDB-lite"/>
    </source>
</evidence>
<dbReference type="OrthoDB" id="1897593at2759"/>